<dbReference type="EMBL" id="KN822092">
    <property type="protein sequence ID" value="KIM58039.1"/>
    <property type="molecule type" value="Genomic_DNA"/>
</dbReference>
<feature type="coiled-coil region" evidence="1">
    <location>
        <begin position="403"/>
        <end position="462"/>
    </location>
</feature>
<feature type="compositionally biased region" description="Basic residues" evidence="2">
    <location>
        <begin position="113"/>
        <end position="123"/>
    </location>
</feature>
<evidence type="ECO:0008006" key="5">
    <source>
        <dbReference type="Google" id="ProtNLM"/>
    </source>
</evidence>
<name>A0A0C3DPA4_9AGAM</name>
<protein>
    <recommendedName>
        <fullName evidence="5">Zn(2)-C6 fungal-type domain-containing protein</fullName>
    </recommendedName>
</protein>
<feature type="compositionally biased region" description="Basic and acidic residues" evidence="2">
    <location>
        <begin position="209"/>
        <end position="255"/>
    </location>
</feature>
<proteinExistence type="predicted"/>
<reference evidence="4" key="2">
    <citation type="submission" date="2015-01" db="EMBL/GenBank/DDBJ databases">
        <title>Evolutionary Origins and Diversification of the Mycorrhizal Mutualists.</title>
        <authorList>
            <consortium name="DOE Joint Genome Institute"/>
            <consortium name="Mycorrhizal Genomics Consortium"/>
            <person name="Kohler A."/>
            <person name="Kuo A."/>
            <person name="Nagy L.G."/>
            <person name="Floudas D."/>
            <person name="Copeland A."/>
            <person name="Barry K.W."/>
            <person name="Cichocki N."/>
            <person name="Veneault-Fourrey C."/>
            <person name="LaButti K."/>
            <person name="Lindquist E.A."/>
            <person name="Lipzen A."/>
            <person name="Lundell T."/>
            <person name="Morin E."/>
            <person name="Murat C."/>
            <person name="Riley R."/>
            <person name="Ohm R."/>
            <person name="Sun H."/>
            <person name="Tunlid A."/>
            <person name="Henrissat B."/>
            <person name="Grigoriev I.V."/>
            <person name="Hibbett D.S."/>
            <person name="Martin F."/>
        </authorList>
    </citation>
    <scope>NUCLEOTIDE SEQUENCE [LARGE SCALE GENOMIC DNA]</scope>
    <source>
        <strain evidence="4">Foug A</strain>
    </source>
</reference>
<keyword evidence="1" id="KW-0175">Coiled coil</keyword>
<evidence type="ECO:0000313" key="4">
    <source>
        <dbReference type="Proteomes" id="UP000053989"/>
    </source>
</evidence>
<feature type="region of interest" description="Disordered" evidence="2">
    <location>
        <begin position="314"/>
        <end position="353"/>
    </location>
</feature>
<evidence type="ECO:0000256" key="2">
    <source>
        <dbReference type="SAM" id="MobiDB-lite"/>
    </source>
</evidence>
<feature type="region of interest" description="Disordered" evidence="2">
    <location>
        <begin position="576"/>
        <end position="597"/>
    </location>
</feature>
<evidence type="ECO:0000256" key="1">
    <source>
        <dbReference type="SAM" id="Coils"/>
    </source>
</evidence>
<organism evidence="3 4">
    <name type="scientific">Scleroderma citrinum Foug A</name>
    <dbReference type="NCBI Taxonomy" id="1036808"/>
    <lineage>
        <taxon>Eukaryota</taxon>
        <taxon>Fungi</taxon>
        <taxon>Dikarya</taxon>
        <taxon>Basidiomycota</taxon>
        <taxon>Agaricomycotina</taxon>
        <taxon>Agaricomycetes</taxon>
        <taxon>Agaricomycetidae</taxon>
        <taxon>Boletales</taxon>
        <taxon>Sclerodermatineae</taxon>
        <taxon>Sclerodermataceae</taxon>
        <taxon>Scleroderma</taxon>
    </lineage>
</organism>
<feature type="compositionally biased region" description="Basic and acidic residues" evidence="2">
    <location>
        <begin position="167"/>
        <end position="193"/>
    </location>
</feature>
<dbReference type="AlphaFoldDB" id="A0A0C3DPA4"/>
<feature type="region of interest" description="Disordered" evidence="2">
    <location>
        <begin position="112"/>
        <end position="257"/>
    </location>
</feature>
<dbReference type="HOGENOM" id="CLU_029723_0_0_1"/>
<evidence type="ECO:0000313" key="3">
    <source>
        <dbReference type="EMBL" id="KIM58039.1"/>
    </source>
</evidence>
<sequence length="628" mass="68467">MSQQHATTSSLIPTGEDHAEGVVAHAAKVIMQYTKSLKQHNNPEYWNKTTQVVWDELKKVKLVVADLPVGFAMPIHLIAADAFMDIDVEDHPWFKLREPSFLVLTTSSPPLVPKKKGKGKGKAKAVDTEKDMDGAMQGKDQVARPVVRGRSQSRAPSVSPAKKKGKERAVEIQVEGKIDGVNDDKETGGREVRGQSWTRQVGPSKKGKEKATSVEVEKERTKDVEQASKQKSSEETKSRQRSEKTASAEVPKHSDQTNTSFLALVGFGPVRPEESCDRCRRVGKTYLVKKGMACLHCRNMKMKCTLTDKLHGKVPSEVVPPVTPRPAKRRRSSSTNPTPGPSKVKAGADERSSQKIVEVYIDHPPWMPTSKSRDVSLAPTLAASATDPPTTPSSVETSGMTDGDMLEDQVSCLKKDMAKMKEDTDQDILLLKHDNVRMKVELEQNREELETLQALVEAIREQQFPTAPALCNPSVPPPQSGPGHTIPSVPTSAHSSPPPALYYHGPMSPSIHALLAPHPPLPSPISPIWGLDTDEASLLVPVVLPPGPMDIVNIPANNTDKPDDTPVMDQSLVPIDTSLVPDGPPGDPASSGQPEVPISASDQPDLYYCFFLFQNICSCPFHRVIALL</sequence>
<gene>
    <name evidence="3" type="ORF">SCLCIDRAFT_28409</name>
</gene>
<dbReference type="STRING" id="1036808.A0A0C3DPA4"/>
<keyword evidence="4" id="KW-1185">Reference proteome</keyword>
<reference evidence="3 4" key="1">
    <citation type="submission" date="2014-04" db="EMBL/GenBank/DDBJ databases">
        <authorList>
            <consortium name="DOE Joint Genome Institute"/>
            <person name="Kuo A."/>
            <person name="Kohler A."/>
            <person name="Nagy L.G."/>
            <person name="Floudas D."/>
            <person name="Copeland A."/>
            <person name="Barry K.W."/>
            <person name="Cichocki N."/>
            <person name="Veneault-Fourrey C."/>
            <person name="LaButti K."/>
            <person name="Lindquist E.A."/>
            <person name="Lipzen A."/>
            <person name="Lundell T."/>
            <person name="Morin E."/>
            <person name="Murat C."/>
            <person name="Sun H."/>
            <person name="Tunlid A."/>
            <person name="Henrissat B."/>
            <person name="Grigoriev I.V."/>
            <person name="Hibbett D.S."/>
            <person name="Martin F."/>
            <person name="Nordberg H.P."/>
            <person name="Cantor M.N."/>
            <person name="Hua S.X."/>
        </authorList>
    </citation>
    <scope>NUCLEOTIDE SEQUENCE [LARGE SCALE GENOMIC DNA]</scope>
    <source>
        <strain evidence="3 4">Foug A</strain>
    </source>
</reference>
<feature type="compositionally biased region" description="Basic and acidic residues" evidence="2">
    <location>
        <begin position="124"/>
        <end position="133"/>
    </location>
</feature>
<dbReference type="InParanoid" id="A0A0C3DPA4"/>
<accession>A0A0C3DPA4</accession>
<feature type="region of interest" description="Disordered" evidence="2">
    <location>
        <begin position="467"/>
        <end position="497"/>
    </location>
</feature>
<feature type="region of interest" description="Disordered" evidence="2">
    <location>
        <begin position="381"/>
        <end position="403"/>
    </location>
</feature>
<dbReference type="Proteomes" id="UP000053989">
    <property type="component" value="Unassembled WGS sequence"/>
</dbReference>